<sequence length="414" mass="47437">MKQSLLRNVSVIARNRLLPSPTSNSIPNRSLLPLAALRLFSSENGSSNENPNPGPVADLTQLDNKDVSVQLQDVSNKELKMRIEKYFEGDEEALPSILEAILQRKLSGKHAETDDELMEELEAKPLPDVTNEEFEESCELAHETDEEIDDLYDPKGYVVKKMREDEFFAMDDKKWSEVVQDGVKHGIVKDPQECAEILEDMLHWDKLLPDDIKQKVEKRFNELGDMCERGELEPEEGYKMFKEFEDRVVEEYVQKMEAKGPESFDESDLIVKKTDSDVPSGEGPILRWKTRVVIGPGGDSWHPKNRLVKLGVTVKELGLSKYQFRRLRELVGKRYHPGKDELVITSERFEHREENRKDCLRTLLALIEEAKKANDMVDVARAAYVKGRLKANPAFMERLRAKASRLRESNTVPA</sequence>
<dbReference type="InterPro" id="IPR039848">
    <property type="entry name" value="Ribosomal_mS35_mt"/>
</dbReference>
<dbReference type="eggNOG" id="KOG3933">
    <property type="taxonomic scope" value="Eukaryota"/>
</dbReference>
<proteinExistence type="predicted"/>
<keyword evidence="3" id="KW-1185">Reference proteome</keyword>
<evidence type="ECO:0000259" key="1">
    <source>
        <dbReference type="Pfam" id="PF10213"/>
    </source>
</evidence>
<accession>W9S469</accession>
<gene>
    <name evidence="2" type="ORF">L484_013264</name>
</gene>
<dbReference type="GO" id="GO:0032543">
    <property type="term" value="P:mitochondrial translation"/>
    <property type="evidence" value="ECO:0007669"/>
    <property type="project" value="InterPro"/>
</dbReference>
<dbReference type="Proteomes" id="UP000030645">
    <property type="component" value="Unassembled WGS sequence"/>
</dbReference>
<dbReference type="Pfam" id="PF10213">
    <property type="entry name" value="MRP-S28"/>
    <property type="match status" value="1"/>
</dbReference>
<feature type="domain" description="Small ribosomal subunit protein mS35 mitochondrial conserved" evidence="1">
    <location>
        <begin position="300"/>
        <end position="377"/>
    </location>
</feature>
<dbReference type="FunFam" id="3.30.160.20:FF:000055">
    <property type="entry name" value="Ribosomal protein S24/S35"/>
    <property type="match status" value="1"/>
</dbReference>
<dbReference type="GO" id="GO:0003735">
    <property type="term" value="F:structural constituent of ribosome"/>
    <property type="evidence" value="ECO:0007669"/>
    <property type="project" value="InterPro"/>
</dbReference>
<name>W9S469_9ROSA</name>
<dbReference type="PANTHER" id="PTHR13490">
    <property type="entry name" value="MITOCHONDRIAL 28S RIBOSOMAL PROTEIN S28"/>
    <property type="match status" value="1"/>
</dbReference>
<dbReference type="Gene3D" id="3.30.160.20">
    <property type="match status" value="1"/>
</dbReference>
<dbReference type="KEGG" id="mnt:21396444"/>
<evidence type="ECO:0000313" key="2">
    <source>
        <dbReference type="EMBL" id="EXC25176.1"/>
    </source>
</evidence>
<dbReference type="STRING" id="981085.W9S469"/>
<dbReference type="GO" id="GO:0005763">
    <property type="term" value="C:mitochondrial small ribosomal subunit"/>
    <property type="evidence" value="ECO:0007669"/>
    <property type="project" value="TreeGrafter"/>
</dbReference>
<protein>
    <recommendedName>
        <fullName evidence="1">Small ribosomal subunit protein mS35 mitochondrial conserved domain-containing protein</fullName>
    </recommendedName>
</protein>
<reference evidence="3" key="1">
    <citation type="submission" date="2013-01" db="EMBL/GenBank/DDBJ databases">
        <title>Draft Genome Sequence of a Mulberry Tree, Morus notabilis C.K. Schneid.</title>
        <authorList>
            <person name="He N."/>
            <person name="Zhao S."/>
        </authorList>
    </citation>
    <scope>NUCLEOTIDE SEQUENCE</scope>
</reference>
<evidence type="ECO:0000313" key="3">
    <source>
        <dbReference type="Proteomes" id="UP000030645"/>
    </source>
</evidence>
<dbReference type="EMBL" id="KE346050">
    <property type="protein sequence ID" value="EXC25176.1"/>
    <property type="molecule type" value="Genomic_DNA"/>
</dbReference>
<organism evidence="2 3">
    <name type="scientific">Morus notabilis</name>
    <dbReference type="NCBI Taxonomy" id="981085"/>
    <lineage>
        <taxon>Eukaryota</taxon>
        <taxon>Viridiplantae</taxon>
        <taxon>Streptophyta</taxon>
        <taxon>Embryophyta</taxon>
        <taxon>Tracheophyta</taxon>
        <taxon>Spermatophyta</taxon>
        <taxon>Magnoliopsida</taxon>
        <taxon>eudicotyledons</taxon>
        <taxon>Gunneridae</taxon>
        <taxon>Pentapetalae</taxon>
        <taxon>rosids</taxon>
        <taxon>fabids</taxon>
        <taxon>Rosales</taxon>
        <taxon>Moraceae</taxon>
        <taxon>Moreae</taxon>
        <taxon>Morus</taxon>
    </lineage>
</organism>
<dbReference type="AlphaFoldDB" id="W9S469"/>
<dbReference type="InterPro" id="IPR019349">
    <property type="entry name" value="Ribosomal_mS35_mit"/>
</dbReference>
<dbReference type="OrthoDB" id="283424at2759"/>
<dbReference type="PANTHER" id="PTHR13490:SF0">
    <property type="entry name" value="SMALL RIBOSOMAL SUBUNIT PROTEIN MS35"/>
    <property type="match status" value="1"/>
</dbReference>